<dbReference type="AlphaFoldDB" id="A0A9Q8QSU4"/>
<dbReference type="GeneID" id="72072445"/>
<protein>
    <submittedName>
        <fullName evidence="1">Uncharacterized protein</fullName>
    </submittedName>
</protein>
<reference evidence="1" key="1">
    <citation type="submission" date="2021-11" db="EMBL/GenBank/DDBJ databases">
        <title>Purpureocillium_takamizusanense_genome.</title>
        <authorList>
            <person name="Nguyen N.-H."/>
        </authorList>
    </citation>
    <scope>NUCLEOTIDE SEQUENCE</scope>
    <source>
        <strain evidence="1">PT3</strain>
    </source>
</reference>
<evidence type="ECO:0000313" key="2">
    <source>
        <dbReference type="Proteomes" id="UP000829364"/>
    </source>
</evidence>
<dbReference type="KEGG" id="ptkz:JDV02_010501"/>
<gene>
    <name evidence="1" type="ORF">JDV02_010501</name>
</gene>
<sequence length="110" mass="12550">MGGRRMNHGPLVTSGERGCDAAASAPRQAAKRWMRQNGHCRIFFVLSSFCELFRSVVFASRWHQRRAPLTPRAVLCSPSLDHQMRRRRGRGFLEINVMPVRSLRSELPSS</sequence>
<dbReference type="RefSeq" id="XP_047848258.1">
    <property type="nucleotide sequence ID" value="XM_047992244.1"/>
</dbReference>
<proteinExistence type="predicted"/>
<dbReference type="EMBL" id="CP086365">
    <property type="protein sequence ID" value="UNI24777.1"/>
    <property type="molecule type" value="Genomic_DNA"/>
</dbReference>
<dbReference type="Proteomes" id="UP000829364">
    <property type="component" value="Chromosome 12"/>
</dbReference>
<evidence type="ECO:0000313" key="1">
    <source>
        <dbReference type="EMBL" id="UNI24777.1"/>
    </source>
</evidence>
<accession>A0A9Q8QSU4</accession>
<keyword evidence="2" id="KW-1185">Reference proteome</keyword>
<name>A0A9Q8QSU4_9HYPO</name>
<organism evidence="1 2">
    <name type="scientific">Purpureocillium takamizusanense</name>
    <dbReference type="NCBI Taxonomy" id="2060973"/>
    <lineage>
        <taxon>Eukaryota</taxon>
        <taxon>Fungi</taxon>
        <taxon>Dikarya</taxon>
        <taxon>Ascomycota</taxon>
        <taxon>Pezizomycotina</taxon>
        <taxon>Sordariomycetes</taxon>
        <taxon>Hypocreomycetidae</taxon>
        <taxon>Hypocreales</taxon>
        <taxon>Ophiocordycipitaceae</taxon>
        <taxon>Purpureocillium</taxon>
    </lineage>
</organism>